<feature type="compositionally biased region" description="Polar residues" evidence="7">
    <location>
        <begin position="413"/>
        <end position="422"/>
    </location>
</feature>
<evidence type="ECO:0000256" key="4">
    <source>
        <dbReference type="ARBA" id="ARBA00022692"/>
    </source>
</evidence>
<dbReference type="Pfam" id="PF04142">
    <property type="entry name" value="Nuc_sug_transp"/>
    <property type="match status" value="1"/>
</dbReference>
<dbReference type="GO" id="GO:0000139">
    <property type="term" value="C:Golgi membrane"/>
    <property type="evidence" value="ECO:0007669"/>
    <property type="project" value="InterPro"/>
</dbReference>
<comment type="subcellular location">
    <subcellularLocation>
        <location evidence="1">Membrane</location>
        <topology evidence="1">Multi-pass membrane protein</topology>
    </subcellularLocation>
</comment>
<dbReference type="AlphaFoldDB" id="A0A1I7YJS6"/>
<dbReference type="InterPro" id="IPR007271">
    <property type="entry name" value="Nuc_sug_transpt"/>
</dbReference>
<feature type="compositionally biased region" description="Low complexity" evidence="7">
    <location>
        <begin position="402"/>
        <end position="411"/>
    </location>
</feature>
<reference evidence="10" key="1">
    <citation type="submission" date="2016-11" db="UniProtKB">
        <authorList>
            <consortium name="WormBaseParasite"/>
        </authorList>
    </citation>
    <scope>IDENTIFICATION</scope>
</reference>
<evidence type="ECO:0000256" key="3">
    <source>
        <dbReference type="ARBA" id="ARBA00022597"/>
    </source>
</evidence>
<feature type="compositionally biased region" description="Low complexity" evidence="7">
    <location>
        <begin position="362"/>
        <end position="394"/>
    </location>
</feature>
<protein>
    <submittedName>
        <fullName evidence="10">EamA domain-containing protein</fullName>
    </submittedName>
</protein>
<dbReference type="NCBIfam" id="TIGR00803">
    <property type="entry name" value="nst"/>
    <property type="match status" value="1"/>
</dbReference>
<feature type="transmembrane region" description="Helical" evidence="8">
    <location>
        <begin position="259"/>
        <end position="279"/>
    </location>
</feature>
<evidence type="ECO:0000313" key="10">
    <source>
        <dbReference type="WBParaSite" id="L893_g16829.t1"/>
    </source>
</evidence>
<organism evidence="9 10">
    <name type="scientific">Steinernema glaseri</name>
    <dbReference type="NCBI Taxonomy" id="37863"/>
    <lineage>
        <taxon>Eukaryota</taxon>
        <taxon>Metazoa</taxon>
        <taxon>Ecdysozoa</taxon>
        <taxon>Nematoda</taxon>
        <taxon>Chromadorea</taxon>
        <taxon>Rhabditida</taxon>
        <taxon>Tylenchina</taxon>
        <taxon>Panagrolaimomorpha</taxon>
        <taxon>Strongyloidoidea</taxon>
        <taxon>Steinernematidae</taxon>
        <taxon>Steinernema</taxon>
    </lineage>
</organism>
<keyword evidence="3" id="KW-0762">Sugar transport</keyword>
<feature type="transmembrane region" description="Helical" evidence="8">
    <location>
        <begin position="324"/>
        <end position="347"/>
    </location>
</feature>
<dbReference type="PANTHER" id="PTHR10231">
    <property type="entry name" value="NUCLEOTIDE-SUGAR TRANSMEMBRANE TRANSPORTER"/>
    <property type="match status" value="1"/>
</dbReference>
<comment type="similarity">
    <text evidence="2">Belongs to the nucleotide-sugar transporter family. SLC35A subfamily.</text>
</comment>
<keyword evidence="6 8" id="KW-0472">Membrane</keyword>
<name>A0A1I7YJS6_9BILA</name>
<dbReference type="GO" id="GO:0015165">
    <property type="term" value="F:pyrimidine nucleotide-sugar transmembrane transporter activity"/>
    <property type="evidence" value="ECO:0007669"/>
    <property type="project" value="InterPro"/>
</dbReference>
<dbReference type="InterPro" id="IPR037185">
    <property type="entry name" value="EmrE-like"/>
</dbReference>
<evidence type="ECO:0000256" key="1">
    <source>
        <dbReference type="ARBA" id="ARBA00004141"/>
    </source>
</evidence>
<keyword evidence="4 8" id="KW-0812">Transmembrane</keyword>
<evidence type="ECO:0000256" key="2">
    <source>
        <dbReference type="ARBA" id="ARBA00009976"/>
    </source>
</evidence>
<dbReference type="SUPFAM" id="SSF103481">
    <property type="entry name" value="Multidrug resistance efflux transporter EmrE"/>
    <property type="match status" value="1"/>
</dbReference>
<dbReference type="Proteomes" id="UP000095287">
    <property type="component" value="Unplaced"/>
</dbReference>
<accession>A0A1I7YJS6</accession>
<evidence type="ECO:0000256" key="6">
    <source>
        <dbReference type="ARBA" id="ARBA00023136"/>
    </source>
</evidence>
<feature type="transmembrane region" description="Helical" evidence="8">
    <location>
        <begin position="131"/>
        <end position="154"/>
    </location>
</feature>
<evidence type="ECO:0000313" key="9">
    <source>
        <dbReference type="Proteomes" id="UP000095287"/>
    </source>
</evidence>
<sequence length="422" mass="46068">MECYKMKAENTRLVFRPSRVHLCISISLIGSRDALLRIDRQLRVPMAPIAKETVSAEEERLLAADSSLPSSTPEVHKKLTEFVVPMNMEVRRSRTPSALTSRTTILVWLTLQNSVHTLLIRYSRAREVEDMFFSSVAVFFTEILKAIICLWMILHEEEGVRGMIRSIRQNIIEDPMDTLKTCVPAIIYTVQNNLFYLAASHLEAATFMITSQMKIFTTAIFSVLLLRRSLARAQWFALAILFVGPEAKKKDSGAEQNPIIGLTAVMVACCLSGFAGVYFEKILKSASPVSLWVRNVQMGLFAMPASLVACLIQDGAAIASRGMLFGFDAVVWLTVFWYCIGGLSVAVCIKTARPSPRVACSSASTPSCGSPSSGTVSVDSPSPCASSTRTTSPRTLPPPSPSSSVPSAPCTCLGSSRAHSSR</sequence>
<evidence type="ECO:0000256" key="8">
    <source>
        <dbReference type="SAM" id="Phobius"/>
    </source>
</evidence>
<keyword evidence="5 8" id="KW-1133">Transmembrane helix</keyword>
<feature type="region of interest" description="Disordered" evidence="7">
    <location>
        <begin position="362"/>
        <end position="422"/>
    </location>
</feature>
<dbReference type="WBParaSite" id="L893_g16829.t1">
    <property type="protein sequence ID" value="L893_g16829.t1"/>
    <property type="gene ID" value="L893_g16829"/>
</dbReference>
<proteinExistence type="inferred from homology"/>
<keyword evidence="3" id="KW-0813">Transport</keyword>
<evidence type="ECO:0000256" key="7">
    <source>
        <dbReference type="SAM" id="MobiDB-lite"/>
    </source>
</evidence>
<evidence type="ECO:0000256" key="5">
    <source>
        <dbReference type="ARBA" id="ARBA00022989"/>
    </source>
</evidence>
<feature type="transmembrane region" description="Helical" evidence="8">
    <location>
        <begin position="204"/>
        <end position="226"/>
    </location>
</feature>
<keyword evidence="9" id="KW-1185">Reference proteome</keyword>